<keyword evidence="1" id="KW-0560">Oxidoreductase</keyword>
<dbReference type="Gene3D" id="3.40.50.1820">
    <property type="entry name" value="alpha/beta hydrolase"/>
    <property type="match status" value="1"/>
</dbReference>
<comment type="caution">
    <text evidence="4">The sequence shown here is derived from an EMBL/GenBank/DDBJ whole genome shotgun (WGS) entry which is preliminary data.</text>
</comment>
<feature type="domain" description="AB hydrolase-1" evidence="3">
    <location>
        <begin position="80"/>
        <end position="333"/>
    </location>
</feature>
<name>A0A7W7VL97_9ACTN</name>
<dbReference type="Pfam" id="PF00561">
    <property type="entry name" value="Abhydrolase_1"/>
    <property type="match status" value="1"/>
</dbReference>
<accession>A0A7W7VL97</accession>
<dbReference type="PANTHER" id="PTHR43433:SF5">
    <property type="entry name" value="AB HYDROLASE-1 DOMAIN-CONTAINING PROTEIN"/>
    <property type="match status" value="1"/>
</dbReference>
<keyword evidence="5" id="KW-1185">Reference proteome</keyword>
<organism evidence="4 5">
    <name type="scientific">Streptosporangium saharense</name>
    <dbReference type="NCBI Taxonomy" id="1706840"/>
    <lineage>
        <taxon>Bacteria</taxon>
        <taxon>Bacillati</taxon>
        <taxon>Actinomycetota</taxon>
        <taxon>Actinomycetes</taxon>
        <taxon>Streptosporangiales</taxon>
        <taxon>Streptosporangiaceae</taxon>
        <taxon>Streptosporangium</taxon>
    </lineage>
</organism>
<dbReference type="SUPFAM" id="SSF53474">
    <property type="entry name" value="alpha/beta-Hydrolases"/>
    <property type="match status" value="1"/>
</dbReference>
<dbReference type="InterPro" id="IPR050471">
    <property type="entry name" value="AB_hydrolase"/>
</dbReference>
<dbReference type="GO" id="GO:0004601">
    <property type="term" value="F:peroxidase activity"/>
    <property type="evidence" value="ECO:0007669"/>
    <property type="project" value="UniProtKB-KW"/>
</dbReference>
<dbReference type="PRINTS" id="PR00412">
    <property type="entry name" value="EPOXHYDRLASE"/>
</dbReference>
<reference evidence="4 5" key="1">
    <citation type="submission" date="2020-08" db="EMBL/GenBank/DDBJ databases">
        <title>Genomic Encyclopedia of Type Strains, Phase III (KMG-III): the genomes of soil and plant-associated and newly described type strains.</title>
        <authorList>
            <person name="Whitman W."/>
        </authorList>
    </citation>
    <scope>NUCLEOTIDE SEQUENCE [LARGE SCALE GENOMIC DNA]</scope>
    <source>
        <strain evidence="4 5">CECT 8840</strain>
    </source>
</reference>
<proteinExistence type="predicted"/>
<evidence type="ECO:0000313" key="4">
    <source>
        <dbReference type="EMBL" id="MBB4913935.1"/>
    </source>
</evidence>
<dbReference type="PANTHER" id="PTHR43433">
    <property type="entry name" value="HYDROLASE, ALPHA/BETA FOLD FAMILY PROTEIN"/>
    <property type="match status" value="1"/>
</dbReference>
<dbReference type="InterPro" id="IPR000073">
    <property type="entry name" value="AB_hydrolase_1"/>
</dbReference>
<protein>
    <submittedName>
        <fullName evidence="4">Pimeloyl-ACP methyl ester carboxylesterase</fullName>
    </submittedName>
</protein>
<dbReference type="Proteomes" id="UP000552644">
    <property type="component" value="Unassembled WGS sequence"/>
</dbReference>
<dbReference type="InterPro" id="IPR000639">
    <property type="entry name" value="Epox_hydrolase-like"/>
</dbReference>
<dbReference type="InterPro" id="IPR029058">
    <property type="entry name" value="AB_hydrolase_fold"/>
</dbReference>
<keyword evidence="1" id="KW-0575">Peroxidase</keyword>
<sequence length="366" mass="38931">MSNTARRRVGIAGAVVGTASAGVAAAALAKRYAVGRIRLRPDLEMSEPLGELRGEPVRVTTSDGVSLYAEVDGLETSPLTVVLCHGYTLNLDSWHYQRRDLRESYRLVLWDQRAHGRSPRAGAEGSTIDRLGDDLAEVIAELVPGPCVLVGHSMGGMTVMALAERYPELFGDKIKGVALISTSAGKLAEISLGLPALLSRAVHKVTPSTVALLGRGGALVDKGRQAGNDVAFLLLRHLGFGDPKSVSPTVVDFAESMIRSTPFEVIADFYPALMSHDKLSALGVLDDVPTSIIVGDKDWLTPIEHSRAIAAALPRAQLTEVPGTSHLIQLERPTVVNDALRDLLKRAAAEPGGGEPGRTPPGEKRQ</sequence>
<evidence type="ECO:0000259" key="3">
    <source>
        <dbReference type="Pfam" id="PF00561"/>
    </source>
</evidence>
<gene>
    <name evidence="4" type="ORF">FHS44_001007</name>
</gene>
<evidence type="ECO:0000256" key="1">
    <source>
        <dbReference type="ARBA" id="ARBA00022559"/>
    </source>
</evidence>
<evidence type="ECO:0000313" key="5">
    <source>
        <dbReference type="Proteomes" id="UP000552644"/>
    </source>
</evidence>
<dbReference type="AlphaFoldDB" id="A0A7W7VL97"/>
<dbReference type="EMBL" id="JACHJP010000001">
    <property type="protein sequence ID" value="MBB4913935.1"/>
    <property type="molecule type" value="Genomic_DNA"/>
</dbReference>
<feature type="region of interest" description="Disordered" evidence="2">
    <location>
        <begin position="346"/>
        <end position="366"/>
    </location>
</feature>
<dbReference type="RefSeq" id="WP_184712648.1">
    <property type="nucleotide sequence ID" value="NZ_JACHJP010000001.1"/>
</dbReference>
<evidence type="ECO:0000256" key="2">
    <source>
        <dbReference type="SAM" id="MobiDB-lite"/>
    </source>
</evidence>